<dbReference type="EMBL" id="CP146240">
    <property type="protein sequence ID" value="WWS85552.1"/>
    <property type="molecule type" value="Genomic_DNA"/>
</dbReference>
<evidence type="ECO:0008006" key="4">
    <source>
        <dbReference type="Google" id="ProtNLM"/>
    </source>
</evidence>
<dbReference type="RefSeq" id="WP_338566918.1">
    <property type="nucleotide sequence ID" value="NZ_CP146240.1"/>
</dbReference>
<dbReference type="InterPro" id="IPR036390">
    <property type="entry name" value="WH_DNA-bd_sf"/>
</dbReference>
<name>A0ABZ2HSM9_9MICO</name>
<feature type="region of interest" description="Disordered" evidence="1">
    <location>
        <begin position="135"/>
        <end position="246"/>
    </location>
</feature>
<protein>
    <recommendedName>
        <fullName evidence="4">DNA-binding transcriptional regulator, MarR family</fullName>
    </recommendedName>
</protein>
<reference evidence="2 3" key="1">
    <citation type="submission" date="2024-02" db="EMBL/GenBank/DDBJ databases">
        <authorList>
            <person name="Alasadi S."/>
            <person name="Hussein S.A."/>
        </authorList>
    </citation>
    <scope>NUCLEOTIDE SEQUENCE [LARGE SCALE GENOMIC DNA]</scope>
    <source>
        <strain evidence="2 3">GJ_SRA_44_2022</strain>
    </source>
</reference>
<sequence>MNTTADSTSDNTSRPFGFWLKAVDRLMAQDFATVFAAEGATRRDWRLLNVVDGSVPARRPLNPHKLHDLIDRGWVEADGDGWALTDEGRAAKERLGAAVDGIRAKVADAVSDEEMATTLAALEKIARAFGWDEETPLPRKQRPGFGFGPRGGFARRHGHGNEHGRGFGHGFGHGDFDPRHGFDPRHSFGPEEGFGPRHGFDRHDGAEEGGYRGRGHHDGQGHRDHGHAHRDHGRGHGHGHGHRAQRMAERAFERGFDAGFRHGHAA</sequence>
<dbReference type="Proteomes" id="UP001377573">
    <property type="component" value="Chromosome"/>
</dbReference>
<evidence type="ECO:0000313" key="3">
    <source>
        <dbReference type="Proteomes" id="UP001377573"/>
    </source>
</evidence>
<feature type="compositionally biased region" description="Basic and acidic residues" evidence="1">
    <location>
        <begin position="172"/>
        <end position="223"/>
    </location>
</feature>
<organism evidence="2 3">
    <name type="scientific">Microbacterium paraoxydans</name>
    <dbReference type="NCBI Taxonomy" id="199592"/>
    <lineage>
        <taxon>Bacteria</taxon>
        <taxon>Bacillati</taxon>
        <taxon>Actinomycetota</taxon>
        <taxon>Actinomycetes</taxon>
        <taxon>Micrococcales</taxon>
        <taxon>Microbacteriaceae</taxon>
        <taxon>Microbacterium</taxon>
    </lineage>
</organism>
<dbReference type="SUPFAM" id="SSF46785">
    <property type="entry name" value="Winged helix' DNA-binding domain"/>
    <property type="match status" value="1"/>
</dbReference>
<dbReference type="Gene3D" id="1.10.10.10">
    <property type="entry name" value="Winged helix-like DNA-binding domain superfamily/Winged helix DNA-binding domain"/>
    <property type="match status" value="1"/>
</dbReference>
<dbReference type="InterPro" id="IPR036388">
    <property type="entry name" value="WH-like_DNA-bd_sf"/>
</dbReference>
<keyword evidence="3" id="KW-1185">Reference proteome</keyword>
<proteinExistence type="predicted"/>
<dbReference type="InterPro" id="IPR054058">
    <property type="entry name" value="HTH_67"/>
</dbReference>
<accession>A0ABZ2HSM9</accession>
<evidence type="ECO:0000256" key="1">
    <source>
        <dbReference type="SAM" id="MobiDB-lite"/>
    </source>
</evidence>
<feature type="compositionally biased region" description="Basic residues" evidence="1">
    <location>
        <begin position="224"/>
        <end position="245"/>
    </location>
</feature>
<dbReference type="Pfam" id="PF21863">
    <property type="entry name" value="HTH_67"/>
    <property type="match status" value="1"/>
</dbReference>
<gene>
    <name evidence="2" type="ORF">V8Z62_04815</name>
</gene>
<evidence type="ECO:0000313" key="2">
    <source>
        <dbReference type="EMBL" id="WWS85552.1"/>
    </source>
</evidence>